<reference evidence="2" key="1">
    <citation type="submission" date="2020-10" db="EMBL/GenBank/DDBJ databases">
        <title>Genome-based taxonomic classification of the species Anabaenopsis elenkinii.</title>
        <authorList>
            <person name="Delbaje E."/>
            <person name="Andreote A.P.D."/>
            <person name="Pellegrinetti T.A."/>
            <person name="Cruz R.B."/>
            <person name="Branco L.H.Z."/>
            <person name="Fiore M.F."/>
        </authorList>
    </citation>
    <scope>NUCLEOTIDE SEQUENCE [LARGE SCALE GENOMIC DNA]</scope>
    <source>
        <strain evidence="2">CCIBt3563</strain>
    </source>
</reference>
<gene>
    <name evidence="1" type="ORF">IM676_09930</name>
</gene>
<evidence type="ECO:0000313" key="2">
    <source>
        <dbReference type="Proteomes" id="UP000593846"/>
    </source>
</evidence>
<keyword evidence="2" id="KW-1185">Reference proteome</keyword>
<accession>A0A7U3NLL1</accession>
<name>A0A7U3NLL1_9CYAN</name>
<dbReference type="KEGG" id="aee:IM676_09930"/>
<dbReference type="Proteomes" id="UP000593846">
    <property type="component" value="Chromosome"/>
</dbReference>
<protein>
    <recommendedName>
        <fullName evidence="3">Apea-like HEPN domain-containing protein</fullName>
    </recommendedName>
</protein>
<dbReference type="RefSeq" id="WP_200986772.1">
    <property type="nucleotide sequence ID" value="NZ_CP063311.1"/>
</dbReference>
<proteinExistence type="predicted"/>
<dbReference type="EMBL" id="CP063311">
    <property type="protein sequence ID" value="QOV21120.1"/>
    <property type="molecule type" value="Genomic_DNA"/>
</dbReference>
<evidence type="ECO:0008006" key="3">
    <source>
        <dbReference type="Google" id="ProtNLM"/>
    </source>
</evidence>
<dbReference type="AlphaFoldDB" id="A0A7U3NLL1"/>
<organism evidence="1 2">
    <name type="scientific">Anabaenopsis elenkinii CCIBt3563</name>
    <dbReference type="NCBI Taxonomy" id="2779889"/>
    <lineage>
        <taxon>Bacteria</taxon>
        <taxon>Bacillati</taxon>
        <taxon>Cyanobacteriota</taxon>
        <taxon>Cyanophyceae</taxon>
        <taxon>Nostocales</taxon>
        <taxon>Nodulariaceae</taxon>
        <taxon>Anabaenopsis</taxon>
    </lineage>
</organism>
<sequence length="509" mass="59752">MTVNNSHHVDTLIITVGTRQIGWRCKDHIIRSFGADGNIGYPSHITELYQELGIERGVHPENDKTYPYSAKDLGQRYYEYCKEWLVGDFSSVELLLDQNIIDQGVKQGLKHILLWGTDQPETVSWFHRRLDTVWIAELMRGKIISLYPQLRVDIHAPKIAANDSYAIRQELELLVLKEALDSFSPHNQQEFVLWIQNKGCAPAIASSVEICAAALVRQCQVFNASPDDPREFFTTLENGLVTANHSQSFQLIPMGEYFWSLERLRIISAWERGDFVEAQLWLRIHQNKYELLYKLAGFLAKYSNWESHDQDFFRKLKEWLNSRPVGKTVDVEQLQAWNTQLDITQGDDLTKLWESTIIIELSVQRENYTTAFIQFAQILERLLYIQSTRQNWARRGWKPQRSDEPSLNDLIQGWCDYQRFNQNHRWSKLLTAIREKRNEVIHQGKSITLRDIRYLWNNNNFPVRFPETPEIIKNLMMDVLKEIIPPPSVHRLLMRSLYQWGLDYLKNST</sequence>
<evidence type="ECO:0000313" key="1">
    <source>
        <dbReference type="EMBL" id="QOV21120.1"/>
    </source>
</evidence>